<feature type="domain" description="Tyr recombinase" evidence="2">
    <location>
        <begin position="53"/>
        <end position="133"/>
    </location>
</feature>
<gene>
    <name evidence="3" type="ORF">Thiowin_03184</name>
</gene>
<dbReference type="Pfam" id="PF00589">
    <property type="entry name" value="Phage_integrase"/>
    <property type="match status" value="1"/>
</dbReference>
<dbReference type="Proteomes" id="UP001432180">
    <property type="component" value="Chromosome"/>
</dbReference>
<protein>
    <submittedName>
        <fullName evidence="3">Site-specific recombinase XerD</fullName>
    </submittedName>
</protein>
<dbReference type="EMBL" id="CP121472">
    <property type="protein sequence ID" value="WPL18131.1"/>
    <property type="molecule type" value="Genomic_DNA"/>
</dbReference>
<dbReference type="InterPro" id="IPR013762">
    <property type="entry name" value="Integrase-like_cat_sf"/>
</dbReference>
<sequence>MRFCPIARKAEGASNGTINRGLALVRAILRRAERRWGWLEKAPAIALLPEPKRRVRWLSRAEANRLLEELPDHLEEMMRFTLATGLREHNVVALEWSQVDLVNRQAWIHADQTKAKRAIAVPLNSDAVLIPCR</sequence>
<keyword evidence="4" id="KW-1185">Reference proteome</keyword>
<accession>A0ABZ0SDJ2</accession>
<evidence type="ECO:0000256" key="1">
    <source>
        <dbReference type="ARBA" id="ARBA00023172"/>
    </source>
</evidence>
<dbReference type="RefSeq" id="WP_328983910.1">
    <property type="nucleotide sequence ID" value="NZ_CP121472.1"/>
</dbReference>
<organism evidence="3 4">
    <name type="scientific">Thiorhodovibrio winogradskyi</name>
    <dbReference type="NCBI Taxonomy" id="77007"/>
    <lineage>
        <taxon>Bacteria</taxon>
        <taxon>Pseudomonadati</taxon>
        <taxon>Pseudomonadota</taxon>
        <taxon>Gammaproteobacteria</taxon>
        <taxon>Chromatiales</taxon>
        <taxon>Chromatiaceae</taxon>
        <taxon>Thiorhodovibrio</taxon>
    </lineage>
</organism>
<dbReference type="InterPro" id="IPR002104">
    <property type="entry name" value="Integrase_catalytic"/>
</dbReference>
<evidence type="ECO:0000313" key="4">
    <source>
        <dbReference type="Proteomes" id="UP001432180"/>
    </source>
</evidence>
<dbReference type="Gene3D" id="1.10.443.10">
    <property type="entry name" value="Intergrase catalytic core"/>
    <property type="match status" value="1"/>
</dbReference>
<reference evidence="3 4" key="1">
    <citation type="journal article" date="2023" name="Microorganisms">
        <title>Thiorhodovibrio frisius and Trv. litoralis spp. nov., Two Novel Members from a Clade of Fastidious Purple Sulfur Bacteria That Exhibit Unique Red-Shifted Light-Harvesting Capabilities.</title>
        <authorList>
            <person name="Methner A."/>
            <person name="Kuzyk S.B."/>
            <person name="Petersen J."/>
            <person name="Bauer S."/>
            <person name="Brinkmann H."/>
            <person name="Sichau K."/>
            <person name="Wanner G."/>
            <person name="Wolf J."/>
            <person name="Neumann-Schaal M."/>
            <person name="Henke P."/>
            <person name="Tank M."/>
            <person name="Sproer C."/>
            <person name="Bunk B."/>
            <person name="Overmann J."/>
        </authorList>
    </citation>
    <scope>NUCLEOTIDE SEQUENCE [LARGE SCALE GENOMIC DNA]</scope>
    <source>
        <strain evidence="3 4">DSM 6702</strain>
    </source>
</reference>
<keyword evidence="1" id="KW-0233">DNA recombination</keyword>
<dbReference type="InterPro" id="IPR011010">
    <property type="entry name" value="DNA_brk_join_enz"/>
</dbReference>
<evidence type="ECO:0000313" key="3">
    <source>
        <dbReference type="EMBL" id="WPL18131.1"/>
    </source>
</evidence>
<dbReference type="PROSITE" id="PS51898">
    <property type="entry name" value="TYR_RECOMBINASE"/>
    <property type="match status" value="1"/>
</dbReference>
<dbReference type="SUPFAM" id="SSF56349">
    <property type="entry name" value="DNA breaking-rejoining enzymes"/>
    <property type="match status" value="1"/>
</dbReference>
<name>A0ABZ0SDJ2_9GAMM</name>
<proteinExistence type="predicted"/>
<evidence type="ECO:0000259" key="2">
    <source>
        <dbReference type="PROSITE" id="PS51898"/>
    </source>
</evidence>